<dbReference type="PANTHER" id="PTHR34512">
    <property type="entry name" value="CELL SURFACE PROTEIN"/>
    <property type="match status" value="1"/>
</dbReference>
<reference evidence="9 10" key="1">
    <citation type="journal article" date="2010" name="Stand. Genomic Sci.">
        <title>Complete genome sequence of Conexibacter woesei type strain (ID131577).</title>
        <authorList>
            <person name="Pukall R."/>
            <person name="Lapidus A."/>
            <person name="Glavina Del Rio T."/>
            <person name="Copeland A."/>
            <person name="Tice H."/>
            <person name="Cheng J.-F."/>
            <person name="Lucas S."/>
            <person name="Chen F."/>
            <person name="Nolan M."/>
            <person name="Bruce D."/>
            <person name="Goodwin L."/>
            <person name="Pitluck S."/>
            <person name="Mavromatis K."/>
            <person name="Ivanova N."/>
            <person name="Ovchinnikova G."/>
            <person name="Pati A."/>
            <person name="Chen A."/>
            <person name="Palaniappan K."/>
            <person name="Land M."/>
            <person name="Hauser L."/>
            <person name="Chang Y.-J."/>
            <person name="Jeffries C.D."/>
            <person name="Chain P."/>
            <person name="Meincke L."/>
            <person name="Sims D."/>
            <person name="Brettin T."/>
            <person name="Detter J.C."/>
            <person name="Rohde M."/>
            <person name="Goeker M."/>
            <person name="Bristow J."/>
            <person name="Eisen J.A."/>
            <person name="Markowitz V."/>
            <person name="Kyrpides N.C."/>
            <person name="Klenk H.-P."/>
            <person name="Hugenholtz P."/>
        </authorList>
    </citation>
    <scope>NUCLEOTIDE SEQUENCE [LARGE SCALE GENOMIC DNA]</scope>
    <source>
        <strain evidence="10">DSM 14684 / CIP 108061 / JCM 11494 / NBRC 100937 / ID131577</strain>
    </source>
</reference>
<dbReference type="Pfam" id="PF01011">
    <property type="entry name" value="PQQ"/>
    <property type="match status" value="2"/>
</dbReference>
<dbReference type="Gene3D" id="1.10.760.10">
    <property type="entry name" value="Cytochrome c-like domain"/>
    <property type="match status" value="1"/>
</dbReference>
<name>D3FEP1_CONWI</name>
<dbReference type="InterPro" id="IPR036909">
    <property type="entry name" value="Cyt_c-like_dom_sf"/>
</dbReference>
<dbReference type="Proteomes" id="UP000008229">
    <property type="component" value="Chromosome"/>
</dbReference>
<protein>
    <submittedName>
        <fullName evidence="9">Cytochrome c class I</fullName>
    </submittedName>
</protein>
<dbReference type="Gene3D" id="2.140.10.10">
    <property type="entry name" value="Quinoprotein alcohol dehydrogenase-like superfamily"/>
    <property type="match status" value="1"/>
</dbReference>
<evidence type="ECO:0000313" key="10">
    <source>
        <dbReference type="Proteomes" id="UP000008229"/>
    </source>
</evidence>
<dbReference type="PRINTS" id="PR00605">
    <property type="entry name" value="CYTCHROMECIC"/>
</dbReference>
<keyword evidence="1" id="KW-0813">Transport</keyword>
<dbReference type="GO" id="GO:0020037">
    <property type="term" value="F:heme binding"/>
    <property type="evidence" value="ECO:0007669"/>
    <property type="project" value="InterPro"/>
</dbReference>
<reference evidence="10" key="2">
    <citation type="submission" date="2010-01" db="EMBL/GenBank/DDBJ databases">
        <title>The complete genome of Conexibacter woesei DSM 14684.</title>
        <authorList>
            <consortium name="US DOE Joint Genome Institute (JGI-PGF)"/>
            <person name="Lucas S."/>
            <person name="Copeland A."/>
            <person name="Lapidus A."/>
            <person name="Glavina del Rio T."/>
            <person name="Dalin E."/>
            <person name="Tice H."/>
            <person name="Bruce D."/>
            <person name="Goodwin L."/>
            <person name="Pitluck S."/>
            <person name="Kyrpides N."/>
            <person name="Mavromatis K."/>
            <person name="Ivanova N."/>
            <person name="Mikhailova N."/>
            <person name="Chertkov O."/>
            <person name="Brettin T."/>
            <person name="Detter J.C."/>
            <person name="Han C."/>
            <person name="Larimer F."/>
            <person name="Land M."/>
            <person name="Hauser L."/>
            <person name="Markowitz V."/>
            <person name="Cheng J.-F."/>
            <person name="Hugenholtz P."/>
            <person name="Woyke T."/>
            <person name="Wu D."/>
            <person name="Pukall R."/>
            <person name="Steenblock K."/>
            <person name="Schneider S."/>
            <person name="Klenk H.-P."/>
            <person name="Eisen J.A."/>
        </authorList>
    </citation>
    <scope>NUCLEOTIDE SEQUENCE [LARGE SCALE GENOMIC DNA]</scope>
    <source>
        <strain evidence="10">DSM 14684 / CIP 108061 / JCM 11494 / NBRC 100937 / ID131577</strain>
    </source>
</reference>
<keyword evidence="2 6" id="KW-0349">Heme</keyword>
<dbReference type="PROSITE" id="PS51007">
    <property type="entry name" value="CYTC"/>
    <property type="match status" value="1"/>
</dbReference>
<evidence type="ECO:0000256" key="7">
    <source>
        <dbReference type="SAM" id="MobiDB-lite"/>
    </source>
</evidence>
<dbReference type="PANTHER" id="PTHR34512:SF30">
    <property type="entry name" value="OUTER MEMBRANE PROTEIN ASSEMBLY FACTOR BAMB"/>
    <property type="match status" value="1"/>
</dbReference>
<sequence>MGGSAGRLQGGRRHLFAAGAVVAALLVGAGCGGGDDDGSSASRTTFAAGSAGTSASGTWAYPNGDAANTRSVEGEIDTSTVTRLGVAWTVPITAAGTFGGYASTPIVVDDTVYTQDLASNVQAIDLRTGEVKWTTRYASPTVGPNGVAVGDGRVYGGTGDGAFALDQLTGRELWFHRITRNEREGVDMAPGYSEGIMYISTVPGNASGFYRGDGVGIVHAFDGATGRRLWNFETVPESLWNPRHVDINSGGGLWHPPAFDGDGDMYISVANPGPWPGTERYPWGSSRPGPNLFTNSLVKLDAASGEVKWYRQALPHDIYDWDLHLPPILTESGGKRIVLASGKLGRVFAFDADNGDRLWERSVGIHNGHDDDNELAMDGRFELLDMPVTVWPGVLGGVETQMAVKDGVAFVPIVDLPVRFETQERNRLDFTGGRGQMVALDVSDGDVKWTRRFATPVYGAATVVNNLLFTTTFDGTLFALDVDTGAIVWREQLPAGTNATVAIAGDTLVTAASFPQGPGEKAQIVAYRIDATGRVERGGAAQPAEGEREGGGQQQAGGGAQTEEGGGGQTEQGGGGQTEQGGGGQTEQGGGGQTEQGGGGQTEQGGGGAAELAAGRTVFTANCAGCHTLADAGASGSVGPNLDDLRPDAATVRTKVTEGGGGMPAFGGRLSDAEIASVAAYVAAVAGQGGDGGGGAGGGTP</sequence>
<dbReference type="Pfam" id="PF13360">
    <property type="entry name" value="PQQ_2"/>
    <property type="match status" value="1"/>
</dbReference>
<keyword evidence="3 6" id="KW-0479">Metal-binding</keyword>
<evidence type="ECO:0000259" key="8">
    <source>
        <dbReference type="PROSITE" id="PS51007"/>
    </source>
</evidence>
<dbReference type="SMART" id="SM00564">
    <property type="entry name" value="PQQ"/>
    <property type="match status" value="7"/>
</dbReference>
<dbReference type="GO" id="GO:0005506">
    <property type="term" value="F:iron ion binding"/>
    <property type="evidence" value="ECO:0007669"/>
    <property type="project" value="InterPro"/>
</dbReference>
<evidence type="ECO:0000313" key="9">
    <source>
        <dbReference type="EMBL" id="ADB49715.1"/>
    </source>
</evidence>
<keyword evidence="5 6" id="KW-0408">Iron</keyword>
<evidence type="ECO:0000256" key="3">
    <source>
        <dbReference type="ARBA" id="ARBA00022723"/>
    </source>
</evidence>
<feature type="region of interest" description="Disordered" evidence="7">
    <location>
        <begin position="536"/>
        <end position="609"/>
    </location>
</feature>
<proteinExistence type="predicted"/>
<dbReference type="SUPFAM" id="SSF50998">
    <property type="entry name" value="Quinoprotein alcohol dehydrogenase-like"/>
    <property type="match status" value="1"/>
</dbReference>
<dbReference type="KEGG" id="cwo:Cwoe_1286"/>
<dbReference type="SUPFAM" id="SSF46626">
    <property type="entry name" value="Cytochrome c"/>
    <property type="match status" value="1"/>
</dbReference>
<evidence type="ECO:0000256" key="6">
    <source>
        <dbReference type="PROSITE-ProRule" id="PRU00433"/>
    </source>
</evidence>
<evidence type="ECO:0000256" key="1">
    <source>
        <dbReference type="ARBA" id="ARBA00022448"/>
    </source>
</evidence>
<dbReference type="Pfam" id="PF13442">
    <property type="entry name" value="Cytochrome_CBB3"/>
    <property type="match status" value="1"/>
</dbReference>
<dbReference type="InterPro" id="IPR018391">
    <property type="entry name" value="PQQ_b-propeller_rpt"/>
</dbReference>
<dbReference type="InterPro" id="IPR009056">
    <property type="entry name" value="Cyt_c-like_dom"/>
</dbReference>
<keyword evidence="4" id="KW-0249">Electron transport</keyword>
<dbReference type="InterPro" id="IPR008168">
    <property type="entry name" value="Cyt_C_IC"/>
</dbReference>
<dbReference type="eggNOG" id="COG1520">
    <property type="taxonomic scope" value="Bacteria"/>
</dbReference>
<evidence type="ECO:0000256" key="2">
    <source>
        <dbReference type="ARBA" id="ARBA00022617"/>
    </source>
</evidence>
<evidence type="ECO:0000256" key="4">
    <source>
        <dbReference type="ARBA" id="ARBA00022982"/>
    </source>
</evidence>
<dbReference type="InterPro" id="IPR002372">
    <property type="entry name" value="PQQ_rpt_dom"/>
</dbReference>
<accession>D3FEP1</accession>
<dbReference type="EMBL" id="CP001854">
    <property type="protein sequence ID" value="ADB49715.1"/>
    <property type="molecule type" value="Genomic_DNA"/>
</dbReference>
<dbReference type="RefSeq" id="WP_012932766.1">
    <property type="nucleotide sequence ID" value="NC_013739.1"/>
</dbReference>
<feature type="domain" description="Cytochrome c" evidence="8">
    <location>
        <begin position="610"/>
        <end position="686"/>
    </location>
</feature>
<keyword evidence="10" id="KW-1185">Reference proteome</keyword>
<dbReference type="GO" id="GO:0009055">
    <property type="term" value="F:electron transfer activity"/>
    <property type="evidence" value="ECO:0007669"/>
    <property type="project" value="InterPro"/>
</dbReference>
<organism evidence="9 10">
    <name type="scientific">Conexibacter woesei (strain DSM 14684 / CCUG 47730 / CIP 108061 / JCM 11494 / NBRC 100937 / ID131577)</name>
    <dbReference type="NCBI Taxonomy" id="469383"/>
    <lineage>
        <taxon>Bacteria</taxon>
        <taxon>Bacillati</taxon>
        <taxon>Actinomycetota</taxon>
        <taxon>Thermoleophilia</taxon>
        <taxon>Solirubrobacterales</taxon>
        <taxon>Conexibacteraceae</taxon>
        <taxon>Conexibacter</taxon>
    </lineage>
</organism>
<evidence type="ECO:0000256" key="5">
    <source>
        <dbReference type="ARBA" id="ARBA00023004"/>
    </source>
</evidence>
<feature type="compositionally biased region" description="Gly residues" evidence="7">
    <location>
        <begin position="551"/>
        <end position="609"/>
    </location>
</feature>
<dbReference type="InterPro" id="IPR011047">
    <property type="entry name" value="Quinoprotein_ADH-like_sf"/>
</dbReference>
<dbReference type="eggNOG" id="COG4993">
    <property type="taxonomic scope" value="Bacteria"/>
</dbReference>
<dbReference type="AlphaFoldDB" id="D3FEP1"/>
<gene>
    <name evidence="9" type="ordered locus">Cwoe_1286</name>
</gene>
<dbReference type="HOGENOM" id="CLU_393160_0_0_11"/>
<dbReference type="STRING" id="469383.Cwoe_1286"/>
<dbReference type="PROSITE" id="PS51257">
    <property type="entry name" value="PROKAR_LIPOPROTEIN"/>
    <property type="match status" value="1"/>
</dbReference>